<evidence type="ECO:0000313" key="2">
    <source>
        <dbReference type="Proteomes" id="UP000321805"/>
    </source>
</evidence>
<dbReference type="AlphaFoldDB" id="A0A5B8U8I8"/>
<proteinExistence type="predicted"/>
<dbReference type="Gene3D" id="1.10.10.10">
    <property type="entry name" value="Winged helix-like DNA-binding domain superfamily/Winged helix DNA-binding domain"/>
    <property type="match status" value="1"/>
</dbReference>
<dbReference type="KEGG" id="bsol:FSW04_18925"/>
<keyword evidence="2" id="KW-1185">Reference proteome</keyword>
<reference evidence="1 2" key="1">
    <citation type="journal article" date="2018" name="J. Microbiol.">
        <title>Baekduia soli gen. nov., sp. nov., a novel bacterium isolated from the soil of Baekdu Mountain and proposal of a novel family name, Baekduiaceae fam. nov.</title>
        <authorList>
            <person name="An D.S."/>
            <person name="Siddiqi M.Z."/>
            <person name="Kim K.H."/>
            <person name="Yu H.S."/>
            <person name="Im W.T."/>
        </authorList>
    </citation>
    <scope>NUCLEOTIDE SEQUENCE [LARGE SCALE GENOMIC DNA]</scope>
    <source>
        <strain evidence="1 2">BR7-21</strain>
    </source>
</reference>
<protein>
    <submittedName>
        <fullName evidence="1">Helix-turn-helix domain-containing protein</fullName>
    </submittedName>
</protein>
<evidence type="ECO:0000313" key="1">
    <source>
        <dbReference type="EMBL" id="QEC49439.1"/>
    </source>
</evidence>
<name>A0A5B8U8I8_9ACTN</name>
<organism evidence="1 2">
    <name type="scientific">Baekduia soli</name>
    <dbReference type="NCBI Taxonomy" id="496014"/>
    <lineage>
        <taxon>Bacteria</taxon>
        <taxon>Bacillati</taxon>
        <taxon>Actinomycetota</taxon>
        <taxon>Thermoleophilia</taxon>
        <taxon>Solirubrobacterales</taxon>
        <taxon>Baekduiaceae</taxon>
        <taxon>Baekduia</taxon>
    </lineage>
</organism>
<dbReference type="InterPro" id="IPR036388">
    <property type="entry name" value="WH-like_DNA-bd_sf"/>
</dbReference>
<sequence length="312" mass="34396">MSARAIKTCDEIPEGAWGVRHRPCGERWPASVFDDDSSPTDPPWDGSGALRCPSCESRGVVGYGGFVVVARGSLPAALDRSYSQVPDALWDHGAALGLTANERDLALLLWRFQRGKPFAYPAIETLVERTGLSDSTVRRTAKALEARCLLTVRRGVHRDGQRLANEYDVGPLWDALAAVVEGRDVPTCRSERPVATGHSDRQLAVTETAQVEPEQVQPEQVELPAEGRAEPDTLHDLVESEVEPYSPPFVVAAPIYRRYRRRPRKLPARYVPPRRRATADGPHADVVLSPAAQVQMDGIMLRRKIAAERRSA</sequence>
<dbReference type="OrthoDB" id="7351634at2"/>
<accession>A0A5B8U8I8</accession>
<dbReference type="RefSeq" id="WP_146921800.1">
    <property type="nucleotide sequence ID" value="NZ_CP042430.1"/>
</dbReference>
<dbReference type="EMBL" id="CP042430">
    <property type="protein sequence ID" value="QEC49439.1"/>
    <property type="molecule type" value="Genomic_DNA"/>
</dbReference>
<gene>
    <name evidence="1" type="ORF">FSW04_18925</name>
</gene>
<dbReference type="Proteomes" id="UP000321805">
    <property type="component" value="Chromosome"/>
</dbReference>